<dbReference type="Pfam" id="PF00534">
    <property type="entry name" value="Glycos_transf_1"/>
    <property type="match status" value="1"/>
</dbReference>
<dbReference type="PANTHER" id="PTHR12526">
    <property type="entry name" value="GLYCOSYLTRANSFERASE"/>
    <property type="match status" value="1"/>
</dbReference>
<sequence>MATDRSVQLQKLAHIHLGVDGGAERFFVRLSRALAKRGVEQIAFIRPDRSWRDELAAHCDVRELKFSRSHFKRHFIRWGISREIRAFGATSTLGWMSPASKWLPKPGREMRTFLRLGDFPDGFHTYGNVEDLIGNTPEIIRQAIEMGWPEERAHMISNFVDPLPEDLAPVSRADYDTPEDATVLIALGRFVDRKRFDLIVKALAKLPGTVHAWLIGDGELLDDMKTLADNLGVASRAHFLGWQRDPTPFLKAADILVCPSDDEPLGNVVLEGWNAGLPVVATASQGPSWLVDHGKTGLLSPCGEEEKLSASIESLLSSQDLRQALVHGGGAYLAEHYSEDGVVRAYDKLLTTGASQR</sequence>
<organism evidence="2 3">
    <name type="scientific">Roseibium aggregatum</name>
    <dbReference type="NCBI Taxonomy" id="187304"/>
    <lineage>
        <taxon>Bacteria</taxon>
        <taxon>Pseudomonadati</taxon>
        <taxon>Pseudomonadota</taxon>
        <taxon>Alphaproteobacteria</taxon>
        <taxon>Hyphomicrobiales</taxon>
        <taxon>Stappiaceae</taxon>
        <taxon>Roseibium</taxon>
    </lineage>
</organism>
<proteinExistence type="predicted"/>
<name>A0A939J5G7_9HYPH</name>
<feature type="domain" description="Glycosyl transferase family 1" evidence="1">
    <location>
        <begin position="172"/>
        <end position="326"/>
    </location>
</feature>
<accession>A0A939J5G7</accession>
<evidence type="ECO:0000259" key="1">
    <source>
        <dbReference type="Pfam" id="PF00534"/>
    </source>
</evidence>
<dbReference type="GO" id="GO:0016757">
    <property type="term" value="F:glycosyltransferase activity"/>
    <property type="evidence" value="ECO:0007669"/>
    <property type="project" value="InterPro"/>
</dbReference>
<dbReference type="Gene3D" id="3.40.50.2000">
    <property type="entry name" value="Glycogen Phosphorylase B"/>
    <property type="match status" value="2"/>
</dbReference>
<evidence type="ECO:0000313" key="2">
    <source>
        <dbReference type="EMBL" id="MBN9672672.1"/>
    </source>
</evidence>
<evidence type="ECO:0000313" key="3">
    <source>
        <dbReference type="Proteomes" id="UP000664096"/>
    </source>
</evidence>
<dbReference type="RefSeq" id="WP_207142534.1">
    <property type="nucleotide sequence ID" value="NZ_JAEKJZ010000005.1"/>
</dbReference>
<dbReference type="CDD" id="cd03811">
    <property type="entry name" value="GT4_GT28_WabH-like"/>
    <property type="match status" value="1"/>
</dbReference>
<dbReference type="SUPFAM" id="SSF53756">
    <property type="entry name" value="UDP-Glycosyltransferase/glycogen phosphorylase"/>
    <property type="match status" value="1"/>
</dbReference>
<gene>
    <name evidence="2" type="ORF">JF539_20120</name>
</gene>
<dbReference type="Proteomes" id="UP000664096">
    <property type="component" value="Unassembled WGS sequence"/>
</dbReference>
<reference evidence="2" key="1">
    <citation type="submission" date="2020-12" db="EMBL/GenBank/DDBJ databases">
        <title>Oil enriched cultivation method for isolating marine PHA-producing bacteria.</title>
        <authorList>
            <person name="Zheng W."/>
            <person name="Yu S."/>
            <person name="Huang Y."/>
        </authorList>
    </citation>
    <scope>NUCLEOTIDE SEQUENCE</scope>
    <source>
        <strain evidence="2">SY-2-12</strain>
    </source>
</reference>
<dbReference type="AlphaFoldDB" id="A0A939J5G7"/>
<dbReference type="InterPro" id="IPR001296">
    <property type="entry name" value="Glyco_trans_1"/>
</dbReference>
<comment type="caution">
    <text evidence="2">The sequence shown here is derived from an EMBL/GenBank/DDBJ whole genome shotgun (WGS) entry which is preliminary data.</text>
</comment>
<protein>
    <submittedName>
        <fullName evidence="2">Glycosyltransferase</fullName>
    </submittedName>
</protein>
<dbReference type="EMBL" id="JAEKJZ010000005">
    <property type="protein sequence ID" value="MBN9672672.1"/>
    <property type="molecule type" value="Genomic_DNA"/>
</dbReference>